<comment type="caution">
    <text evidence="8">The sequence shown here is derived from an EMBL/GenBank/DDBJ whole genome shotgun (WGS) entry which is preliminary data.</text>
</comment>
<dbReference type="InterPro" id="IPR000719">
    <property type="entry name" value="Prot_kinase_dom"/>
</dbReference>
<dbReference type="SUPFAM" id="SSF48452">
    <property type="entry name" value="TPR-like"/>
    <property type="match status" value="1"/>
</dbReference>
<dbReference type="InterPro" id="IPR011009">
    <property type="entry name" value="Kinase-like_dom_sf"/>
</dbReference>
<dbReference type="SMART" id="SM00220">
    <property type="entry name" value="S_TKc"/>
    <property type="match status" value="1"/>
</dbReference>
<dbReference type="GO" id="GO:0005886">
    <property type="term" value="C:plasma membrane"/>
    <property type="evidence" value="ECO:0007669"/>
    <property type="project" value="TreeGrafter"/>
</dbReference>
<dbReference type="Gene3D" id="3.30.200.20">
    <property type="entry name" value="Phosphorylase Kinase, domain 1"/>
    <property type="match status" value="1"/>
</dbReference>
<protein>
    <submittedName>
        <fullName evidence="8">Diguanylate cyclase (GGDEF)-like protein</fullName>
    </submittedName>
</protein>
<dbReference type="Pfam" id="PF13191">
    <property type="entry name" value="AAA_16"/>
    <property type="match status" value="1"/>
</dbReference>
<evidence type="ECO:0000256" key="3">
    <source>
        <dbReference type="ARBA" id="ARBA00022840"/>
    </source>
</evidence>
<evidence type="ECO:0000259" key="7">
    <source>
        <dbReference type="PROSITE" id="PS50887"/>
    </source>
</evidence>
<dbReference type="GO" id="GO:0052621">
    <property type="term" value="F:diguanylate cyclase activity"/>
    <property type="evidence" value="ECO:0007669"/>
    <property type="project" value="TreeGrafter"/>
</dbReference>
<feature type="domain" description="GGDEF" evidence="7">
    <location>
        <begin position="1599"/>
        <end position="1732"/>
    </location>
</feature>
<dbReference type="CDD" id="cd01949">
    <property type="entry name" value="GGDEF"/>
    <property type="match status" value="1"/>
</dbReference>
<proteinExistence type="predicted"/>
<dbReference type="InterPro" id="IPR041664">
    <property type="entry name" value="AAA_16"/>
</dbReference>
<dbReference type="InterPro" id="IPR050469">
    <property type="entry name" value="Diguanylate_Cyclase"/>
</dbReference>
<keyword evidence="9" id="KW-1185">Reference proteome</keyword>
<dbReference type="InterPro" id="IPR027417">
    <property type="entry name" value="P-loop_NTPase"/>
</dbReference>
<dbReference type="PROSITE" id="PS00107">
    <property type="entry name" value="PROTEIN_KINASE_ATP"/>
    <property type="match status" value="1"/>
</dbReference>
<dbReference type="PROSITE" id="PS00108">
    <property type="entry name" value="PROTEIN_KINASE_ST"/>
    <property type="match status" value="1"/>
</dbReference>
<dbReference type="InterPro" id="IPR029787">
    <property type="entry name" value="Nucleotide_cyclase"/>
</dbReference>
<dbReference type="GO" id="GO:0004672">
    <property type="term" value="F:protein kinase activity"/>
    <property type="evidence" value="ECO:0007669"/>
    <property type="project" value="InterPro"/>
</dbReference>
<dbReference type="Pfam" id="PF00990">
    <property type="entry name" value="GGDEF"/>
    <property type="match status" value="1"/>
</dbReference>
<dbReference type="InterPro" id="IPR008271">
    <property type="entry name" value="Ser/Thr_kinase_AS"/>
</dbReference>
<comment type="subcellular location">
    <subcellularLocation>
        <location evidence="1">Membrane</location>
        <topology evidence="1">Single-pass membrane protein</topology>
    </subcellularLocation>
</comment>
<evidence type="ECO:0000256" key="2">
    <source>
        <dbReference type="ARBA" id="ARBA00022741"/>
    </source>
</evidence>
<evidence type="ECO:0000256" key="5">
    <source>
        <dbReference type="SAM" id="Coils"/>
    </source>
</evidence>
<keyword evidence="3 4" id="KW-0067">ATP-binding</keyword>
<reference evidence="8 9" key="1">
    <citation type="submission" date="2019-03" db="EMBL/GenBank/DDBJ databases">
        <title>Sequencing the genomes of 1000 actinobacteria strains.</title>
        <authorList>
            <person name="Klenk H.-P."/>
        </authorList>
    </citation>
    <scope>NUCLEOTIDE SEQUENCE [LARGE SCALE GENOMIC DNA]</scope>
    <source>
        <strain evidence="8 9">DSM 43805</strain>
    </source>
</reference>
<organism evidence="8 9">
    <name type="scientific">Paractinoplanes brasiliensis</name>
    <dbReference type="NCBI Taxonomy" id="52695"/>
    <lineage>
        <taxon>Bacteria</taxon>
        <taxon>Bacillati</taxon>
        <taxon>Actinomycetota</taxon>
        <taxon>Actinomycetes</taxon>
        <taxon>Micromonosporales</taxon>
        <taxon>Micromonosporaceae</taxon>
        <taxon>Paractinoplanes</taxon>
    </lineage>
</organism>
<dbReference type="GO" id="GO:0005524">
    <property type="term" value="F:ATP binding"/>
    <property type="evidence" value="ECO:0007669"/>
    <property type="project" value="UniProtKB-UniRule"/>
</dbReference>
<dbReference type="PROSITE" id="PS50887">
    <property type="entry name" value="GGDEF"/>
    <property type="match status" value="1"/>
</dbReference>
<dbReference type="Proteomes" id="UP000294901">
    <property type="component" value="Unassembled WGS sequence"/>
</dbReference>
<evidence type="ECO:0000256" key="4">
    <source>
        <dbReference type="PROSITE-ProRule" id="PRU10141"/>
    </source>
</evidence>
<dbReference type="PANTHER" id="PTHR45138:SF9">
    <property type="entry name" value="DIGUANYLATE CYCLASE DGCM-RELATED"/>
    <property type="match status" value="1"/>
</dbReference>
<dbReference type="SUPFAM" id="SSF56112">
    <property type="entry name" value="Protein kinase-like (PK-like)"/>
    <property type="match status" value="1"/>
</dbReference>
<dbReference type="PROSITE" id="PS50011">
    <property type="entry name" value="PROTEIN_KINASE_DOM"/>
    <property type="match status" value="1"/>
</dbReference>
<dbReference type="EMBL" id="SNWR01000001">
    <property type="protein sequence ID" value="TDO36587.1"/>
    <property type="molecule type" value="Genomic_DNA"/>
</dbReference>
<dbReference type="FunFam" id="3.30.70.270:FF:000001">
    <property type="entry name" value="Diguanylate cyclase domain protein"/>
    <property type="match status" value="1"/>
</dbReference>
<dbReference type="InterPro" id="IPR017441">
    <property type="entry name" value="Protein_kinase_ATP_BS"/>
</dbReference>
<sequence length="1733" mass="183740">MSPPEPFPGLRLLGELGRGAGSVVHRADRNGHEVAVKVVIAEAGSEEAAAFVREAALSASLRHPGLPAVHEVGTANGRPYIVMQLIDGRPLGQVIRERRYDGPRTAELGAQIVDVLGVAHRAGLVHRDVKPDNILVRADGRAWLIDLGLAARAGARAGDDAAGTFLYSAPEQTGLLRRPVDGRADLYALGVVLFECLSGAPPFRGGDTGELMRLHLTAPVPDVRESRPEVSAELAAVIRRLMAKDPDDRYASAEEARRDLARLAGGDETHKPDRAPLVVGRAGPRAELLSCWEKATDGSGGAVLVTGGAGLGKARLAAELAHRIATDHPVLEGAATAEGRTPLGPLIEAVDRYVAAVAALPEPRRAAAIATISEAAGSASALLTQLVPALGGLLPGRPVNGRQADLDQDRVAEIVAVFLTGLATASGGALLHLRHAQWWDPATLNVVGRLAVAAPAARLLVLVTARDDDDGAIAAALGLGLRTHITLGPLGPDEVAALIAATLGGGAAPPSLTDRLISLSDGNPLAVVEYVRRALEAGVLLPSWGGWVVDQAGLDDLRLPADLLDLMLRRVGQLSPQAQEPLVVAAAIGARFAPELVAEVLGRRAAGADGNMPHALAEALALRLVEPVGSRYAFPHERIRQALLDRLDPAERRGLHQLIAETIEQTAPADTVDVYTVAHHYLHGETGREPYRLFRAAAAAGRRALAEYDSAQACFYFERAEEAATRAGIEPDAAFHASFGLAASRVGQHEIAQAQAQRALDKEPDPNRRGILFAHLTESYHTQWDGSRAMEMARRGLDEIDRQVPANPAVLALTSLGQMARARLLSLLPGRLRLSSGHLRDRDQVEVLLLRAMSQSAAYALRLPESAMLGMRVAPLAVRLGTARENILAKASAAMTAETTGRAKRGARLFAEALAEAEALGDPTMIANIHLMRALATDGMQNPHERTGELFRAALTAHGQWLPSSDYLLMASSLGLLEVLRGELAEATRWYGSALRRVSAASFGNPAMALGASVAALAGDPAEAAKRLHDVREFAATEPGNLALQVNYALTATQVAVEQGDLGESFEEAVAAFKAIGVGPRRVFAIQRSFWIFQAYGRLGQAASDGPARLAATASAVAELRRVARGSLYEAYATVAEAWLDQLNGRPEGALRRLAPLAASATGHRSVLVDYEAARVRARALTALGRPHEARRQAEQALALADEYGWRTRARWAREEFGLTAAGTVAGRTMRSHRHPAGNITSNVRRLEAVYQISLAASAVLEPRQVCRVALDETLKILAGERAFLFLADEATGELLPFLGRDADHQDLETLTGYGASLVQRVRDTATALVVTGSDQGAALGSQSTLVHGLRSIIAAPVCLRERLLGVVYLDSRVARGIFTADDVEILSAITHHVAVTFETARAAQLEADIRTAQRERDLAETLRLAIVEVGGTLDPEEVLRRMIAMIGRVAPVDSWSLLLQDENGSVSALGGIDAGAMLAESGSVRRLLRLSEPLCGAEPDLVAGRLGAGTAAWMALPLLSRGRQAAVLLIGSSRAGVYSDSTARIAATLAGQGITAYENARLFRQVGELAARDGLTGLYNRRHFMETATTGAGESGAQPIAAAMVDIDFFKKINDTYGHGVGDEVIREVADRLSRCLRAGDIICRYGGEEFAVLLTGASAQQAEIVARRLHAAVGDAPIVTEAGALRVTVSVGVTGAAHAHPEVQRLLDTADQALYDAKRSGRDRVRHQPVD</sequence>
<feature type="domain" description="Protein kinase" evidence="6">
    <location>
        <begin position="10"/>
        <end position="263"/>
    </location>
</feature>
<dbReference type="NCBIfam" id="TIGR00254">
    <property type="entry name" value="GGDEF"/>
    <property type="match status" value="1"/>
</dbReference>
<gene>
    <name evidence="8" type="ORF">C8E87_0165</name>
</gene>
<feature type="binding site" evidence="4">
    <location>
        <position position="37"/>
    </location>
    <ligand>
        <name>ATP</name>
        <dbReference type="ChEBI" id="CHEBI:30616"/>
    </ligand>
</feature>
<feature type="coiled-coil region" evidence="5">
    <location>
        <begin position="1396"/>
        <end position="1423"/>
    </location>
</feature>
<name>A0A4R6JLD0_9ACTN</name>
<dbReference type="GO" id="GO:1902201">
    <property type="term" value="P:negative regulation of bacterial-type flagellum-dependent cell motility"/>
    <property type="evidence" value="ECO:0007669"/>
    <property type="project" value="TreeGrafter"/>
</dbReference>
<dbReference type="GO" id="GO:0043709">
    <property type="term" value="P:cell adhesion involved in single-species biofilm formation"/>
    <property type="evidence" value="ECO:0007669"/>
    <property type="project" value="TreeGrafter"/>
</dbReference>
<keyword evidence="5" id="KW-0175">Coiled coil</keyword>
<dbReference type="SMART" id="SM00065">
    <property type="entry name" value="GAF"/>
    <property type="match status" value="2"/>
</dbReference>
<evidence type="ECO:0000313" key="8">
    <source>
        <dbReference type="EMBL" id="TDO36587.1"/>
    </source>
</evidence>
<dbReference type="SUPFAM" id="SSF55073">
    <property type="entry name" value="Nucleotide cyclase"/>
    <property type="match status" value="1"/>
</dbReference>
<dbReference type="SUPFAM" id="SSF52540">
    <property type="entry name" value="P-loop containing nucleoside triphosphate hydrolases"/>
    <property type="match status" value="1"/>
</dbReference>
<dbReference type="InterPro" id="IPR000160">
    <property type="entry name" value="GGDEF_dom"/>
</dbReference>
<dbReference type="InterPro" id="IPR043128">
    <property type="entry name" value="Rev_trsase/Diguanyl_cyclase"/>
</dbReference>
<dbReference type="Gene3D" id="3.30.450.40">
    <property type="match status" value="2"/>
</dbReference>
<dbReference type="SMART" id="SM00267">
    <property type="entry name" value="GGDEF"/>
    <property type="match status" value="1"/>
</dbReference>
<evidence type="ECO:0000259" key="6">
    <source>
        <dbReference type="PROSITE" id="PS50011"/>
    </source>
</evidence>
<evidence type="ECO:0000313" key="9">
    <source>
        <dbReference type="Proteomes" id="UP000294901"/>
    </source>
</evidence>
<dbReference type="InterPro" id="IPR029016">
    <property type="entry name" value="GAF-like_dom_sf"/>
</dbReference>
<dbReference type="Pfam" id="PF00069">
    <property type="entry name" value="Pkinase"/>
    <property type="match status" value="1"/>
</dbReference>
<keyword evidence="2 4" id="KW-0547">Nucleotide-binding</keyword>
<accession>A0A4R6JLD0</accession>
<evidence type="ECO:0000256" key="1">
    <source>
        <dbReference type="ARBA" id="ARBA00004167"/>
    </source>
</evidence>
<dbReference type="Pfam" id="PF01590">
    <property type="entry name" value="GAF"/>
    <property type="match status" value="1"/>
</dbReference>
<dbReference type="Gene3D" id="1.10.510.10">
    <property type="entry name" value="Transferase(Phosphotransferase) domain 1"/>
    <property type="match status" value="1"/>
</dbReference>
<dbReference type="InterPro" id="IPR003018">
    <property type="entry name" value="GAF"/>
</dbReference>
<dbReference type="Gene3D" id="3.30.70.270">
    <property type="match status" value="1"/>
</dbReference>
<dbReference type="CDD" id="cd14014">
    <property type="entry name" value="STKc_PknB_like"/>
    <property type="match status" value="1"/>
</dbReference>
<dbReference type="SUPFAM" id="SSF55781">
    <property type="entry name" value="GAF domain-like"/>
    <property type="match status" value="2"/>
</dbReference>
<dbReference type="InterPro" id="IPR011990">
    <property type="entry name" value="TPR-like_helical_dom_sf"/>
</dbReference>
<dbReference type="PANTHER" id="PTHR45138">
    <property type="entry name" value="REGULATORY COMPONENTS OF SENSORY TRANSDUCTION SYSTEM"/>
    <property type="match status" value="1"/>
</dbReference>